<gene>
    <name evidence="14" type="ORF">CTAYLR_009502</name>
</gene>
<keyword evidence="7 12" id="KW-0256">Endoplasmic reticulum</keyword>
<keyword evidence="5" id="KW-0808">Transferase</keyword>
<dbReference type="PANTHER" id="PTHR22760">
    <property type="entry name" value="GLYCOSYLTRANSFERASE"/>
    <property type="match status" value="1"/>
</dbReference>
<evidence type="ECO:0000256" key="2">
    <source>
        <dbReference type="ARBA" id="ARBA00004922"/>
    </source>
</evidence>
<evidence type="ECO:0000256" key="9">
    <source>
        <dbReference type="ARBA" id="ARBA00023136"/>
    </source>
</evidence>
<feature type="transmembrane region" description="Helical" evidence="12">
    <location>
        <begin position="189"/>
        <end position="210"/>
    </location>
</feature>
<reference evidence="14" key="1">
    <citation type="submission" date="2023-01" db="EMBL/GenBank/DDBJ databases">
        <title>Metagenome sequencing of chrysophaentin producing Chrysophaeum taylorii.</title>
        <authorList>
            <person name="Davison J."/>
            <person name="Bewley C."/>
        </authorList>
    </citation>
    <scope>NUCLEOTIDE SEQUENCE</scope>
    <source>
        <strain evidence="14">NIES-1699</strain>
    </source>
</reference>
<comment type="function">
    <text evidence="10">Mannosyltransferase that operates in the biosynthetic pathway of dolichol-linked oligosaccharides, the glycan precursors employed in protein asparagine (N)-glycosylation. The assembly of dolichol-linked oligosaccharides begins on the cytosolic side of the endoplasmic reticulum membrane and finishes in its lumen. The sequential addition of sugars to dolichol pyrophosphate produces dolichol-linked oligosaccharides containing fourteen sugars, including two GlcNAcs, nine mannoses and three glucoses. Once assembled, the oligosaccharide is transferred from the lipid to nascent proteins by oligosaccharyltransferases. In the lumen of the endoplasmic reticulum, adds the eighth mannose residue in an alpha-1,6 linkage onto Man(7)GlcNAc(2)-PP-dolichol to produce Man(8)GlcNAc(2)-PP-dolichol.</text>
</comment>
<organism evidence="14 15">
    <name type="scientific">Chrysophaeum taylorii</name>
    <dbReference type="NCBI Taxonomy" id="2483200"/>
    <lineage>
        <taxon>Eukaryota</taxon>
        <taxon>Sar</taxon>
        <taxon>Stramenopiles</taxon>
        <taxon>Ochrophyta</taxon>
        <taxon>Pelagophyceae</taxon>
        <taxon>Pelagomonadales</taxon>
        <taxon>Pelagomonadaceae</taxon>
        <taxon>Chrysophaeum</taxon>
    </lineage>
</organism>
<protein>
    <recommendedName>
        <fullName evidence="12">Mannosyltransferase</fullName>
        <ecNumber evidence="12">2.4.1.-</ecNumber>
    </recommendedName>
</protein>
<dbReference type="GO" id="GO:0005789">
    <property type="term" value="C:endoplasmic reticulum membrane"/>
    <property type="evidence" value="ECO:0007669"/>
    <property type="project" value="UniProtKB-SubCell"/>
</dbReference>
<comment type="caution">
    <text evidence="12">Lacks conserved residue(s) required for the propagation of feature annotation.</text>
</comment>
<keyword evidence="13" id="KW-0732">Signal</keyword>
<evidence type="ECO:0000256" key="5">
    <source>
        <dbReference type="ARBA" id="ARBA00022679"/>
    </source>
</evidence>
<evidence type="ECO:0000256" key="6">
    <source>
        <dbReference type="ARBA" id="ARBA00022692"/>
    </source>
</evidence>
<keyword evidence="6 12" id="KW-0812">Transmembrane</keyword>
<comment type="caution">
    <text evidence="14">The sequence shown here is derived from an EMBL/GenBank/DDBJ whole genome shotgun (WGS) entry which is preliminary data.</text>
</comment>
<comment type="pathway">
    <text evidence="2">Protein modification; protein glycosylation.</text>
</comment>
<dbReference type="AlphaFoldDB" id="A0AAD7U4I5"/>
<keyword evidence="4 12" id="KW-0328">Glycosyltransferase</keyword>
<evidence type="ECO:0000313" key="15">
    <source>
        <dbReference type="Proteomes" id="UP001230188"/>
    </source>
</evidence>
<dbReference type="EC" id="2.4.1.-" evidence="12"/>
<dbReference type="Pfam" id="PF03901">
    <property type="entry name" value="Glyco_transf_22"/>
    <property type="match status" value="1"/>
</dbReference>
<evidence type="ECO:0000256" key="1">
    <source>
        <dbReference type="ARBA" id="ARBA00004477"/>
    </source>
</evidence>
<keyword evidence="9 12" id="KW-0472">Membrane</keyword>
<accession>A0AAD7U4I5</accession>
<dbReference type="EMBL" id="JAQMWT010000688">
    <property type="protein sequence ID" value="KAJ8598115.1"/>
    <property type="molecule type" value="Genomic_DNA"/>
</dbReference>
<comment type="subcellular location">
    <subcellularLocation>
        <location evidence="1 12">Endoplasmic reticulum membrane</location>
        <topology evidence="1 12">Multi-pass membrane protein</topology>
    </subcellularLocation>
</comment>
<evidence type="ECO:0000256" key="3">
    <source>
        <dbReference type="ARBA" id="ARBA00007063"/>
    </source>
</evidence>
<comment type="catalytic activity">
    <reaction evidence="11">
        <text>an alpha-D-Man-(1-&gt;2)-alpha-D-Man-(1-&gt;2)-alpha-D-Man-(1-&gt;3)-[alpha-D-Man-(1-&gt;2)-alpha-D-Man-(1-&gt;3)-alpha-D-Man-(1-&gt;6)]-beta-D-Man-(1-&gt;4)-beta-D-GlcNAc-(1-&gt;4)-alpha-D-GlcNAc-diphospho-di-trans,poly-cis-dolichol + a di-trans,poly-cis-dolichyl beta-D-mannosyl phosphate = an alpha-D-Man-(1-&gt;2)-alpha-D-Man-(1-&gt;2)-alpha-D-Man-(1-&gt;3)-[alpha-D-Man-(1-&gt;2)-alpha-D-Man-(1-&gt;3)-[alpha-D-Man-(1-&gt;6)]-alpha-D-Man-(1-&gt;6)]-beta-D-Man-(1-&gt;4)-beta-D-GlcNAc-(1-&gt;4)-alpha-D-GlcNAc-diphospho-di-trans,poly-cis-dolichol + a di-trans,poly-cis-dolichyl phosphate + H(+)</text>
        <dbReference type="Rhea" id="RHEA:29535"/>
        <dbReference type="Rhea" id="RHEA-COMP:19498"/>
        <dbReference type="Rhea" id="RHEA-COMP:19501"/>
        <dbReference type="Rhea" id="RHEA-COMP:19518"/>
        <dbReference type="Rhea" id="RHEA-COMP:19519"/>
        <dbReference type="ChEBI" id="CHEBI:15378"/>
        <dbReference type="ChEBI" id="CHEBI:57683"/>
        <dbReference type="ChEBI" id="CHEBI:58211"/>
        <dbReference type="ChEBI" id="CHEBI:132517"/>
        <dbReference type="ChEBI" id="CHEBI:132519"/>
        <dbReference type="EC" id="2.4.1.260"/>
    </reaction>
    <physiologicalReaction direction="left-to-right" evidence="11">
        <dbReference type="Rhea" id="RHEA:29536"/>
    </physiologicalReaction>
</comment>
<name>A0AAD7U4I5_9STRA</name>
<dbReference type="GO" id="GO:0006487">
    <property type="term" value="P:protein N-linked glycosylation"/>
    <property type="evidence" value="ECO:0007669"/>
    <property type="project" value="TreeGrafter"/>
</dbReference>
<keyword evidence="15" id="KW-1185">Reference proteome</keyword>
<evidence type="ECO:0000256" key="13">
    <source>
        <dbReference type="SAM" id="SignalP"/>
    </source>
</evidence>
<evidence type="ECO:0000256" key="11">
    <source>
        <dbReference type="ARBA" id="ARBA00048899"/>
    </source>
</evidence>
<sequence>MRWVVLLAIVLHLVACPYNKVEESFNTQAIHDLWMLGPSRLGEFDHLEFPGTVPRTFLGAIVVSATARLVPFFVGGRQARARLALGLWWFGGFWRFAKGARAAFSPETSDALCFITACQFHLPFYATRTLPNSMAMPLILFAYGDFLLGRRARALLFLVFATFALRCDVAAIAIPFGFIWTFFPPRIPFLRAVGVSVLGLVVAVSMSVVVDSFFWRRFAWPEGEVFRFNNPVDNRSARWGVSPAHWYLTSALPRALGTALPLALFFGPFRLVVPAISSIALLSTLPHKELRFVFPALPLLNLAAAAARPRKHLLLLLLLSPNLAATLFVFARAARLNYPGGRALHLLHEIAKSDKTSNRRVHIDVDAAVSGVSRFGELYRPYWTYNKTEHLTDFRDFDYRLAPVHPRRGDLDRDDFYDVLAMVSGFSGLAIDTTFPFLHCRTAPHLLLLRRRRGAKKEEEGY</sequence>
<evidence type="ECO:0000256" key="4">
    <source>
        <dbReference type="ARBA" id="ARBA00022676"/>
    </source>
</evidence>
<feature type="signal peptide" evidence="13">
    <location>
        <begin position="1"/>
        <end position="16"/>
    </location>
</feature>
<proteinExistence type="inferred from homology"/>
<dbReference type="GO" id="GO:0052917">
    <property type="term" value="F:dol-P-Man:Man(7)GlcNAc(2)-PP-Dol alpha-1,6-mannosyltransferase activity"/>
    <property type="evidence" value="ECO:0007669"/>
    <property type="project" value="UniProtKB-EC"/>
</dbReference>
<dbReference type="Proteomes" id="UP001230188">
    <property type="component" value="Unassembled WGS sequence"/>
</dbReference>
<evidence type="ECO:0000256" key="7">
    <source>
        <dbReference type="ARBA" id="ARBA00022824"/>
    </source>
</evidence>
<evidence type="ECO:0000313" key="14">
    <source>
        <dbReference type="EMBL" id="KAJ8598115.1"/>
    </source>
</evidence>
<keyword evidence="8 12" id="KW-1133">Transmembrane helix</keyword>
<dbReference type="InterPro" id="IPR005599">
    <property type="entry name" value="GPI_mannosylTrfase"/>
</dbReference>
<evidence type="ECO:0000256" key="8">
    <source>
        <dbReference type="ARBA" id="ARBA00022989"/>
    </source>
</evidence>
<comment type="similarity">
    <text evidence="3 12">Belongs to the glycosyltransferase 22 family.</text>
</comment>
<evidence type="ECO:0000256" key="12">
    <source>
        <dbReference type="RuleBase" id="RU363075"/>
    </source>
</evidence>
<feature type="transmembrane region" description="Helical" evidence="12">
    <location>
        <begin position="155"/>
        <end position="183"/>
    </location>
</feature>
<feature type="chain" id="PRO_5042217101" description="Mannosyltransferase" evidence="13">
    <location>
        <begin position="17"/>
        <end position="462"/>
    </location>
</feature>
<dbReference type="PANTHER" id="PTHR22760:SF1">
    <property type="entry name" value="DOL-P-MAN:MAN(7)GLCNAC(2)-PP-DOL ALPHA-1,6-MANNOSYLTRANSFERASE"/>
    <property type="match status" value="1"/>
</dbReference>
<evidence type="ECO:0000256" key="10">
    <source>
        <dbReference type="ARBA" id="ARBA00044721"/>
    </source>
</evidence>
<feature type="transmembrane region" description="Helical" evidence="12">
    <location>
        <begin position="314"/>
        <end position="334"/>
    </location>
</feature>